<dbReference type="InterPro" id="IPR011992">
    <property type="entry name" value="EF-hand-dom_pair"/>
</dbReference>
<dbReference type="Pfam" id="PF17743">
    <property type="entry name" value="DUF5580"/>
    <property type="match status" value="1"/>
</dbReference>
<dbReference type="EMBL" id="JAUYZG010000016">
    <property type="protein sequence ID" value="KAK2885307.1"/>
    <property type="molecule type" value="Genomic_DNA"/>
</dbReference>
<sequence>MYWKWLWRRGWAVWTHISSGQGRWSVEESCFIDLKGTKNRDSVIVGASHIMDGWKTTGKTIRPQLVVKIVGGKQIKYFIDGTNSPTDHLAVTNCSKDRRSPPNRVMDGDLSRKSPSYDLEHLRPDEHTENLLDALRQVPDRRCVTAPCGDRSRSYIHLKTTANMGYTKQIMQNIRIMEEQTEEPIKSSPEFCLLSSVSEELQDLEPQRFPVIEEEVTSLDPSRSGIIHQSELTCLFLRLQLPLKLTTLACMFKFFSNNTDPQQVHYQDLLQLIQKALQEHKQQCAEEEICDASVASTDLESVSNWSDVNAEQTETWLHRFKKMEMALQMCDTKNTGYVDRDQAKRLIQNYSLIFDLNLSPHKISEVTRNTQREGKVHLASVLQQLKELHTASPFSQIIANATHCSHLQ</sequence>
<evidence type="ECO:0000256" key="1">
    <source>
        <dbReference type="SAM" id="MobiDB-lite"/>
    </source>
</evidence>
<proteinExistence type="predicted"/>
<feature type="compositionally biased region" description="Basic and acidic residues" evidence="1">
    <location>
        <begin position="95"/>
        <end position="112"/>
    </location>
</feature>
<dbReference type="AlphaFoldDB" id="A0AA88PR94"/>
<evidence type="ECO:0000259" key="2">
    <source>
        <dbReference type="Pfam" id="PF17743"/>
    </source>
</evidence>
<dbReference type="PANTHER" id="PTHR34830:SF1">
    <property type="entry name" value="GENE 12695-RELATED"/>
    <property type="match status" value="1"/>
</dbReference>
<comment type="caution">
    <text evidence="4">The sequence shown here is derived from an EMBL/GenBank/DDBJ whole genome shotgun (WGS) entry which is preliminary data.</text>
</comment>
<dbReference type="InterPro" id="IPR049247">
    <property type="entry name" value="DUF5580_C"/>
</dbReference>
<dbReference type="SUPFAM" id="SSF47473">
    <property type="entry name" value="EF-hand"/>
    <property type="match status" value="1"/>
</dbReference>
<dbReference type="InterPro" id="IPR040774">
    <property type="entry name" value="DUF5580"/>
</dbReference>
<feature type="region of interest" description="Disordered" evidence="1">
    <location>
        <begin position="95"/>
        <end position="116"/>
    </location>
</feature>
<feature type="domain" description="DUF5580" evidence="3">
    <location>
        <begin position="314"/>
        <end position="388"/>
    </location>
</feature>
<dbReference type="Proteomes" id="UP001187343">
    <property type="component" value="Unassembled WGS sequence"/>
</dbReference>
<feature type="domain" description="DUF5580" evidence="2">
    <location>
        <begin position="193"/>
        <end position="279"/>
    </location>
</feature>
<evidence type="ECO:0008006" key="6">
    <source>
        <dbReference type="Google" id="ProtNLM"/>
    </source>
</evidence>
<reference evidence="4" key="1">
    <citation type="submission" date="2023-08" db="EMBL/GenBank/DDBJ databases">
        <title>Chromosome-level Genome Assembly of mud carp (Cirrhinus molitorella).</title>
        <authorList>
            <person name="Liu H."/>
        </authorList>
    </citation>
    <scope>NUCLEOTIDE SEQUENCE</scope>
    <source>
        <strain evidence="4">Prfri</strain>
        <tissue evidence="4">Muscle</tissue>
    </source>
</reference>
<gene>
    <name evidence="4" type="ORF">Q8A67_016144</name>
</gene>
<dbReference type="PANTHER" id="PTHR34830">
    <property type="entry name" value="SIMILAR TO HYPOTHETICAL PROTEIN MGC34837"/>
    <property type="match status" value="1"/>
</dbReference>
<dbReference type="Gene3D" id="1.10.238.10">
    <property type="entry name" value="EF-hand"/>
    <property type="match status" value="1"/>
</dbReference>
<evidence type="ECO:0000259" key="3">
    <source>
        <dbReference type="Pfam" id="PF20743"/>
    </source>
</evidence>
<protein>
    <recommendedName>
        <fullName evidence="6">EF-hand domain-containing protein</fullName>
    </recommendedName>
</protein>
<evidence type="ECO:0000313" key="4">
    <source>
        <dbReference type="EMBL" id="KAK2885307.1"/>
    </source>
</evidence>
<evidence type="ECO:0000313" key="5">
    <source>
        <dbReference type="Proteomes" id="UP001187343"/>
    </source>
</evidence>
<keyword evidence="5" id="KW-1185">Reference proteome</keyword>
<name>A0AA88PR94_9TELE</name>
<dbReference type="Pfam" id="PF20743">
    <property type="entry name" value="DUF5580_C"/>
    <property type="match status" value="1"/>
</dbReference>
<dbReference type="InterPro" id="IPR048316">
    <property type="entry name" value="DUF5580_N"/>
</dbReference>
<organism evidence="4 5">
    <name type="scientific">Cirrhinus molitorella</name>
    <name type="common">mud carp</name>
    <dbReference type="NCBI Taxonomy" id="172907"/>
    <lineage>
        <taxon>Eukaryota</taxon>
        <taxon>Metazoa</taxon>
        <taxon>Chordata</taxon>
        <taxon>Craniata</taxon>
        <taxon>Vertebrata</taxon>
        <taxon>Euteleostomi</taxon>
        <taxon>Actinopterygii</taxon>
        <taxon>Neopterygii</taxon>
        <taxon>Teleostei</taxon>
        <taxon>Ostariophysi</taxon>
        <taxon>Cypriniformes</taxon>
        <taxon>Cyprinidae</taxon>
        <taxon>Labeoninae</taxon>
        <taxon>Labeonini</taxon>
        <taxon>Cirrhinus</taxon>
    </lineage>
</organism>
<accession>A0AA88PR94</accession>